<feature type="transmembrane region" description="Helical" evidence="1">
    <location>
        <begin position="103"/>
        <end position="125"/>
    </location>
</feature>
<keyword evidence="1" id="KW-0472">Membrane</keyword>
<keyword evidence="1" id="KW-0812">Transmembrane</keyword>
<sequence>MGGAATILVIAAIAALVIVRQFSARKVAGDRRRWWVLPAVLGYVAISRSGGALLDPEHTVLAAVLLGAGIAAGLVTGAGTAWTMRLWTDANGVVWAKGRGATAAIWAAGIVVRLGLLGIGALLGVHLNGQATTLTVAALLLAQSGALVWRAGLLAPAYGVAAPR</sequence>
<name>A0ABN1AGV1_9ACTN</name>
<keyword evidence="1" id="KW-1133">Transmembrane helix</keyword>
<evidence type="ECO:0000313" key="3">
    <source>
        <dbReference type="Proteomes" id="UP001500909"/>
    </source>
</evidence>
<protein>
    <submittedName>
        <fullName evidence="2">DUF1453 family protein</fullName>
    </submittedName>
</protein>
<gene>
    <name evidence="2" type="ORF">GCM10010361_45720</name>
</gene>
<evidence type="ECO:0000313" key="2">
    <source>
        <dbReference type="EMBL" id="GAA0476109.1"/>
    </source>
</evidence>
<feature type="transmembrane region" description="Helical" evidence="1">
    <location>
        <begin position="60"/>
        <end position="82"/>
    </location>
</feature>
<proteinExistence type="predicted"/>
<comment type="caution">
    <text evidence="2">The sequence shown here is derived from an EMBL/GenBank/DDBJ whole genome shotgun (WGS) entry which is preliminary data.</text>
</comment>
<keyword evidence="3" id="KW-1185">Reference proteome</keyword>
<dbReference type="Proteomes" id="UP001500909">
    <property type="component" value="Unassembled WGS sequence"/>
</dbReference>
<accession>A0ABN1AGV1</accession>
<evidence type="ECO:0000256" key="1">
    <source>
        <dbReference type="SAM" id="Phobius"/>
    </source>
</evidence>
<feature type="transmembrane region" description="Helical" evidence="1">
    <location>
        <begin position="6"/>
        <end position="22"/>
    </location>
</feature>
<feature type="transmembrane region" description="Helical" evidence="1">
    <location>
        <begin position="34"/>
        <end position="54"/>
    </location>
</feature>
<dbReference type="EMBL" id="BAAABY010000032">
    <property type="protein sequence ID" value="GAA0476109.1"/>
    <property type="molecule type" value="Genomic_DNA"/>
</dbReference>
<reference evidence="2 3" key="1">
    <citation type="journal article" date="2019" name="Int. J. Syst. Evol. Microbiol.">
        <title>The Global Catalogue of Microorganisms (GCM) 10K type strain sequencing project: providing services to taxonomists for standard genome sequencing and annotation.</title>
        <authorList>
            <consortium name="The Broad Institute Genomics Platform"/>
            <consortium name="The Broad Institute Genome Sequencing Center for Infectious Disease"/>
            <person name="Wu L."/>
            <person name="Ma J."/>
        </authorList>
    </citation>
    <scope>NUCLEOTIDE SEQUENCE [LARGE SCALE GENOMIC DNA]</scope>
    <source>
        <strain evidence="2 3">JCM 4805</strain>
    </source>
</reference>
<organism evidence="2 3">
    <name type="scientific">Streptomyces olivaceiscleroticus</name>
    <dbReference type="NCBI Taxonomy" id="68245"/>
    <lineage>
        <taxon>Bacteria</taxon>
        <taxon>Bacillati</taxon>
        <taxon>Actinomycetota</taxon>
        <taxon>Actinomycetes</taxon>
        <taxon>Kitasatosporales</taxon>
        <taxon>Streptomycetaceae</taxon>
        <taxon>Streptomyces</taxon>
    </lineage>
</organism>
<dbReference type="RefSeq" id="WP_346097011.1">
    <property type="nucleotide sequence ID" value="NZ_BAAABY010000032.1"/>
</dbReference>